<dbReference type="PRINTS" id="PR00038">
    <property type="entry name" value="HTHLUXR"/>
</dbReference>
<dbReference type="SUPFAM" id="SSF46894">
    <property type="entry name" value="C-terminal effector domain of the bipartite response regulators"/>
    <property type="match status" value="1"/>
</dbReference>
<keyword evidence="3" id="KW-0804">Transcription</keyword>
<dbReference type="Proteomes" id="UP000192343">
    <property type="component" value="Unassembled WGS sequence"/>
</dbReference>
<comment type="caution">
    <text evidence="6">The sequence shown here is derived from an EMBL/GenBank/DDBJ whole genome shotgun (WGS) entry which is preliminary data.</text>
</comment>
<proteinExistence type="predicted"/>
<accession>A0A1Y1RUF2</accession>
<dbReference type="AlphaFoldDB" id="A0A1Y1RUF2"/>
<evidence type="ECO:0000256" key="3">
    <source>
        <dbReference type="ARBA" id="ARBA00023163"/>
    </source>
</evidence>
<dbReference type="InterPro" id="IPR000792">
    <property type="entry name" value="Tscrpt_reg_LuxR_C"/>
</dbReference>
<dbReference type="PANTHER" id="PTHR44688:SF16">
    <property type="entry name" value="DNA-BINDING TRANSCRIPTIONAL ACTIVATOR DEVR_DOSR"/>
    <property type="match status" value="1"/>
</dbReference>
<dbReference type="CDD" id="cd06170">
    <property type="entry name" value="LuxR_C_like"/>
    <property type="match status" value="1"/>
</dbReference>
<dbReference type="InterPro" id="IPR036388">
    <property type="entry name" value="WH-like_DNA-bd_sf"/>
</dbReference>
<name>A0A1Y1RUF2_9SPIO</name>
<dbReference type="GO" id="GO:0003677">
    <property type="term" value="F:DNA binding"/>
    <property type="evidence" value="ECO:0007669"/>
    <property type="project" value="UniProtKB-KW"/>
</dbReference>
<evidence type="ECO:0000313" key="6">
    <source>
        <dbReference type="EMBL" id="ORC32610.1"/>
    </source>
</evidence>
<sequence>MSLRSSISPKGADQHILQKRRIGNIAPECFLIVVIRIHGEVKLYIASPWGQVFYQFLSVLDYSQFRIIMRLSETEIRISSMKTDQKTDRTLIERLKELNCLLKISKLLARHDVDLQLILQQTVDILPQAFQKPEQTCARIIYRDCEYVTTNFHSGTEGLREPIRINRRTAGFVEVYFLGKNMEPRADSFLAEEQTLLSAIADQIGMVISKKEAELSLRRAMDQLEENSRQLENKNVALKELLYQIQGERENYIRSIRRQIEESVLPALNRILRNPKADTDICAYARIASEALGEINASSAFRENRETAHLSSREMEICRMIKQGLSTKEICSLLGLSMQTVEKHRYNIRKKLGIAGEKINLAVFLRNL</sequence>
<evidence type="ECO:0000256" key="2">
    <source>
        <dbReference type="ARBA" id="ARBA00023125"/>
    </source>
</evidence>
<dbReference type="STRING" id="1963862.B4O97_16230"/>
<evidence type="ECO:0000256" key="1">
    <source>
        <dbReference type="ARBA" id="ARBA00023015"/>
    </source>
</evidence>
<dbReference type="PROSITE" id="PS50043">
    <property type="entry name" value="HTH_LUXR_2"/>
    <property type="match status" value="1"/>
</dbReference>
<evidence type="ECO:0000313" key="7">
    <source>
        <dbReference type="Proteomes" id="UP000192343"/>
    </source>
</evidence>
<dbReference type="PANTHER" id="PTHR44688">
    <property type="entry name" value="DNA-BINDING TRANSCRIPTIONAL ACTIVATOR DEVR_DOSR"/>
    <property type="match status" value="1"/>
</dbReference>
<feature type="coiled-coil region" evidence="4">
    <location>
        <begin position="210"/>
        <end position="241"/>
    </location>
</feature>
<feature type="domain" description="HTH luxR-type" evidence="5">
    <location>
        <begin position="303"/>
        <end position="368"/>
    </location>
</feature>
<dbReference type="Pfam" id="PF00196">
    <property type="entry name" value="GerE"/>
    <property type="match status" value="1"/>
</dbReference>
<organism evidence="6 7">
    <name type="scientific">Marispirochaeta aestuarii</name>
    <dbReference type="NCBI Taxonomy" id="1963862"/>
    <lineage>
        <taxon>Bacteria</taxon>
        <taxon>Pseudomonadati</taxon>
        <taxon>Spirochaetota</taxon>
        <taxon>Spirochaetia</taxon>
        <taxon>Spirochaetales</taxon>
        <taxon>Spirochaetaceae</taxon>
        <taxon>Marispirochaeta</taxon>
    </lineage>
</organism>
<keyword evidence="2" id="KW-0238">DNA-binding</keyword>
<reference evidence="6 7" key="1">
    <citation type="submission" date="2017-03" db="EMBL/GenBank/DDBJ databases">
        <title>Draft Genome sequence of Marispirochaeta sp. strain JC444.</title>
        <authorList>
            <person name="Shivani Y."/>
            <person name="Subhash Y."/>
            <person name="Sasikala C."/>
            <person name="Ramana C."/>
        </authorList>
    </citation>
    <scope>NUCLEOTIDE SEQUENCE [LARGE SCALE GENOMIC DNA]</scope>
    <source>
        <strain evidence="6 7">JC444</strain>
    </source>
</reference>
<gene>
    <name evidence="6" type="ORF">B4O97_16230</name>
</gene>
<keyword evidence="7" id="KW-1185">Reference proteome</keyword>
<dbReference type="EMBL" id="MWQY01000022">
    <property type="protein sequence ID" value="ORC32610.1"/>
    <property type="molecule type" value="Genomic_DNA"/>
</dbReference>
<keyword evidence="1" id="KW-0805">Transcription regulation</keyword>
<dbReference type="SMART" id="SM00421">
    <property type="entry name" value="HTH_LUXR"/>
    <property type="match status" value="1"/>
</dbReference>
<dbReference type="GO" id="GO:0006355">
    <property type="term" value="P:regulation of DNA-templated transcription"/>
    <property type="evidence" value="ECO:0007669"/>
    <property type="project" value="InterPro"/>
</dbReference>
<keyword evidence="4" id="KW-0175">Coiled coil</keyword>
<protein>
    <recommendedName>
        <fullName evidence="5">HTH luxR-type domain-containing protein</fullName>
    </recommendedName>
</protein>
<evidence type="ECO:0000259" key="5">
    <source>
        <dbReference type="PROSITE" id="PS50043"/>
    </source>
</evidence>
<dbReference type="InterPro" id="IPR016032">
    <property type="entry name" value="Sig_transdc_resp-reg_C-effctor"/>
</dbReference>
<evidence type="ECO:0000256" key="4">
    <source>
        <dbReference type="SAM" id="Coils"/>
    </source>
</evidence>
<dbReference type="Gene3D" id="1.10.10.10">
    <property type="entry name" value="Winged helix-like DNA-binding domain superfamily/Winged helix DNA-binding domain"/>
    <property type="match status" value="1"/>
</dbReference>